<dbReference type="HOGENOM" id="CLU_786748_0_0_9"/>
<dbReference type="AlphaFoldDB" id="C8WU37"/>
<name>C8WU37_ALIAD</name>
<keyword evidence="1" id="KW-0812">Transmembrane</keyword>
<evidence type="ECO:0000256" key="1">
    <source>
        <dbReference type="SAM" id="Phobius"/>
    </source>
</evidence>
<dbReference type="KEGG" id="aac:Aaci_0756"/>
<keyword evidence="1" id="KW-0472">Membrane</keyword>
<keyword evidence="1" id="KW-1133">Transmembrane helix</keyword>
<organism evidence="2 3">
    <name type="scientific">Alicyclobacillus acidocaldarius subsp. acidocaldarius (strain ATCC 27009 / DSM 446 / BCRC 14685 / JCM 5260 / KCTC 1825 / NBRC 15652 / NCIMB 11725 / NRRL B-14509 / 104-IA)</name>
    <name type="common">Bacillus acidocaldarius</name>
    <dbReference type="NCBI Taxonomy" id="521098"/>
    <lineage>
        <taxon>Bacteria</taxon>
        <taxon>Bacillati</taxon>
        <taxon>Bacillota</taxon>
        <taxon>Bacilli</taxon>
        <taxon>Bacillales</taxon>
        <taxon>Alicyclobacillaceae</taxon>
        <taxon>Alicyclobacillus</taxon>
    </lineage>
</organism>
<dbReference type="EMBL" id="CP001727">
    <property type="protein sequence ID" value="ACV57800.1"/>
    <property type="molecule type" value="Genomic_DNA"/>
</dbReference>
<reference evidence="3" key="1">
    <citation type="submission" date="2009-09" db="EMBL/GenBank/DDBJ databases">
        <title>The complete chromosome of Alicyclobacillus acidocaldarius subsp. acidocaldarius DSM 446.</title>
        <authorList>
            <consortium name="US DOE Joint Genome Institute (JGI-PGF)"/>
            <person name="Lucas S."/>
            <person name="Copeland A."/>
            <person name="Lapidus A."/>
            <person name="Glavina del Rio T."/>
            <person name="Dalin E."/>
            <person name="Tice H."/>
            <person name="Bruce D."/>
            <person name="Goodwin L."/>
            <person name="Pitluck S."/>
            <person name="Kyrpides N."/>
            <person name="Mavromatis K."/>
            <person name="Ivanova N."/>
            <person name="Ovchinnikova G."/>
            <person name="Chertkov O."/>
            <person name="Sims D."/>
            <person name="Brettin T."/>
            <person name="Detter J.C."/>
            <person name="Han C."/>
            <person name="Larimer F."/>
            <person name="Land M."/>
            <person name="Hauser L."/>
            <person name="Markowitz V."/>
            <person name="Cheng J.-F."/>
            <person name="Hugenholtz P."/>
            <person name="Woyke T."/>
            <person name="Wu D."/>
            <person name="Pukall R."/>
            <person name="Klenk H.-P."/>
            <person name="Eisen J.A."/>
        </authorList>
    </citation>
    <scope>NUCLEOTIDE SEQUENCE [LARGE SCALE GENOMIC DNA]</scope>
    <source>
        <strain evidence="3">ATCC 27009 / DSM 446 / BCRC 14685 / JCM 5260 / KCTC 1825 / NBRC 15652 / NCIMB 11725 / NRRL B-14509 / 104-IA</strain>
    </source>
</reference>
<gene>
    <name evidence="2" type="ordered locus">Aaci_0756</name>
</gene>
<dbReference type="Proteomes" id="UP000001917">
    <property type="component" value="Chromosome"/>
</dbReference>
<reference evidence="2 3" key="2">
    <citation type="journal article" date="2010" name="Stand. Genomic Sci.">
        <title>Complete genome sequence of Alicyclobacillus acidocaldarius type strain (104-IA).</title>
        <authorList>
            <person name="Mavromatis K."/>
            <person name="Sikorski J."/>
            <person name="Lapidus A."/>
            <person name="Glavina Del Rio T."/>
            <person name="Copeland A."/>
            <person name="Tice H."/>
            <person name="Cheng J.F."/>
            <person name="Lucas S."/>
            <person name="Chen F."/>
            <person name="Nolan M."/>
            <person name="Bruce D."/>
            <person name="Goodwin L."/>
            <person name="Pitluck S."/>
            <person name="Ivanova N."/>
            <person name="Ovchinnikova G."/>
            <person name="Pati A."/>
            <person name="Chen A."/>
            <person name="Palaniappan K."/>
            <person name="Land M."/>
            <person name="Hauser L."/>
            <person name="Chang Y.J."/>
            <person name="Jeffries C.D."/>
            <person name="Chain P."/>
            <person name="Meincke L."/>
            <person name="Sims D."/>
            <person name="Chertkov O."/>
            <person name="Han C."/>
            <person name="Brettin T."/>
            <person name="Detter J.C."/>
            <person name="Wahrenburg C."/>
            <person name="Rohde M."/>
            <person name="Pukall R."/>
            <person name="Goker M."/>
            <person name="Bristow J."/>
            <person name="Eisen J.A."/>
            <person name="Markowitz V."/>
            <person name="Hugenholtz P."/>
            <person name="Klenk H.P."/>
            <person name="Kyrpides N.C."/>
        </authorList>
    </citation>
    <scope>NUCLEOTIDE SEQUENCE [LARGE SCALE GENOMIC DNA]</scope>
    <source>
        <strain evidence="3">ATCC 27009 / DSM 446 / BCRC 14685 / JCM 5260 / KCTC 1825 / NBRC 15652 / NCIMB 11725 / NRRL B-14509 / 104-IA</strain>
    </source>
</reference>
<proteinExistence type="predicted"/>
<keyword evidence="3" id="KW-1185">Reference proteome</keyword>
<evidence type="ECO:0000313" key="2">
    <source>
        <dbReference type="EMBL" id="ACV57800.1"/>
    </source>
</evidence>
<feature type="transmembrane region" description="Helical" evidence="1">
    <location>
        <begin position="20"/>
        <end position="38"/>
    </location>
</feature>
<accession>C8WU37</accession>
<dbReference type="RefSeq" id="WP_012810156.1">
    <property type="nucleotide sequence ID" value="NC_013205.1"/>
</dbReference>
<protein>
    <submittedName>
        <fullName evidence="2">Uncharacterized protein</fullName>
    </submittedName>
</protein>
<evidence type="ECO:0000313" key="3">
    <source>
        <dbReference type="Proteomes" id="UP000001917"/>
    </source>
</evidence>
<sequence>MPAIETSRSGRLRYRPWERAFLAGVLALALLMVMWGAWIERGKQVLQPLLTGPAGAIAVESAPMVTAFNQPSGTPHALQGSTSLLLPPYYQWEANGSAGQKLGFVRARGGYLTVGVRQATPVFRGYFLTTRNPFPAGWYAHAWAVSPPAVAQGIGELVFAVQTATTDQTGLINYVFVSLVTTRVHGKLRSTWEIGYAYGYEQNAHSVILEKFPESAISPVNGEYHVVIWTDGKTSYRAWVNGHEVYASNRLHMQIAPPFDAYLEVQEKNTAYAVQYRQFAALAGDGVTVNGLPDGARIVWRGRAYPAHAGVVVLPLPANVGEESGTLTVQMGGKATTGQVHLWAGETLQYERA</sequence>
<dbReference type="STRING" id="521098.Aaci_0756"/>